<feature type="signal peptide" evidence="5">
    <location>
        <begin position="1"/>
        <end position="21"/>
    </location>
</feature>
<dbReference type="Pfam" id="PF00578">
    <property type="entry name" value="AhpC-TSA"/>
    <property type="match status" value="1"/>
</dbReference>
<dbReference type="InterPro" id="IPR000866">
    <property type="entry name" value="AhpC/TSA"/>
</dbReference>
<dbReference type="Proteomes" id="UP001403385">
    <property type="component" value="Unassembled WGS sequence"/>
</dbReference>
<dbReference type="GO" id="GO:0030313">
    <property type="term" value="C:cell envelope"/>
    <property type="evidence" value="ECO:0007669"/>
    <property type="project" value="UniProtKB-SubCell"/>
</dbReference>
<feature type="chain" id="PRO_5044027131" evidence="5">
    <location>
        <begin position="22"/>
        <end position="416"/>
    </location>
</feature>
<dbReference type="PANTHER" id="PTHR42852">
    <property type="entry name" value="THIOL:DISULFIDE INTERCHANGE PROTEIN DSBE"/>
    <property type="match status" value="1"/>
</dbReference>
<evidence type="ECO:0000256" key="1">
    <source>
        <dbReference type="ARBA" id="ARBA00004196"/>
    </source>
</evidence>
<gene>
    <name evidence="7" type="ORF">AAG747_05585</name>
</gene>
<keyword evidence="3" id="KW-1015">Disulfide bond</keyword>
<accession>A0AAW9RUQ1</accession>
<feature type="domain" description="Thioredoxin" evidence="6">
    <location>
        <begin position="23"/>
        <end position="160"/>
    </location>
</feature>
<evidence type="ECO:0000313" key="8">
    <source>
        <dbReference type="Proteomes" id="UP001403385"/>
    </source>
</evidence>
<reference evidence="7 8" key="1">
    <citation type="submission" date="2024-04" db="EMBL/GenBank/DDBJ databases">
        <title>Novel genus in family Flammeovirgaceae.</title>
        <authorList>
            <person name="Nguyen T.H."/>
            <person name="Vuong T.Q."/>
            <person name="Le H."/>
            <person name="Kim S.-G."/>
        </authorList>
    </citation>
    <scope>NUCLEOTIDE SEQUENCE [LARGE SCALE GENOMIC DNA]</scope>
    <source>
        <strain evidence="7 8">JCM 23209</strain>
    </source>
</reference>
<dbReference type="AlphaFoldDB" id="A0AAW9RUQ1"/>
<keyword evidence="2" id="KW-0201">Cytochrome c-type biogenesis</keyword>
<dbReference type="GO" id="GO:0016491">
    <property type="term" value="F:oxidoreductase activity"/>
    <property type="evidence" value="ECO:0007669"/>
    <property type="project" value="InterPro"/>
</dbReference>
<evidence type="ECO:0000256" key="4">
    <source>
        <dbReference type="ARBA" id="ARBA00023284"/>
    </source>
</evidence>
<evidence type="ECO:0000256" key="2">
    <source>
        <dbReference type="ARBA" id="ARBA00022748"/>
    </source>
</evidence>
<dbReference type="PANTHER" id="PTHR42852:SF6">
    <property type="entry name" value="THIOL:DISULFIDE INTERCHANGE PROTEIN DSBE"/>
    <property type="match status" value="1"/>
</dbReference>
<dbReference type="GO" id="GO:0017004">
    <property type="term" value="P:cytochrome complex assembly"/>
    <property type="evidence" value="ECO:0007669"/>
    <property type="project" value="UniProtKB-KW"/>
</dbReference>
<dbReference type="RefSeq" id="WP_346820150.1">
    <property type="nucleotide sequence ID" value="NZ_JBDKWZ010000002.1"/>
</dbReference>
<dbReference type="CDD" id="cd02966">
    <property type="entry name" value="TlpA_like_family"/>
    <property type="match status" value="1"/>
</dbReference>
<comment type="subcellular location">
    <subcellularLocation>
        <location evidence="1">Cell envelope</location>
    </subcellularLocation>
</comment>
<evidence type="ECO:0000313" key="7">
    <source>
        <dbReference type="EMBL" id="MEN7547367.1"/>
    </source>
</evidence>
<dbReference type="PROSITE" id="PS51352">
    <property type="entry name" value="THIOREDOXIN_2"/>
    <property type="match status" value="1"/>
</dbReference>
<dbReference type="InterPro" id="IPR013766">
    <property type="entry name" value="Thioredoxin_domain"/>
</dbReference>
<sequence length="416" mass="47208">MKAIVCVLALLCLWAKVNAQAPLAIGDELPGLVLPQTLRDTVRTSDFRGKLLILDFWATWCSPCIRMLPKTDSLQQAFRDKVQFLPVTYQKAETVQRLLSRLPAMNLPFVTGDSVLHRLFPHRELPHYVWIDPQGKVAAFTGHQEITGAHLQRFLDSALIRTTKQDRWVDYHYQEPFFQQGLSGSVLFQSVISGYVAGLPSRYDLFRNPGDRDLTRITALNCSLVDLFALAYSEGKRNFTANRIFLDVADSAALLSKKSGQAYHQWLEKHGYCYELILPPALAKEAFVLMQKDLHRFFPQYKVRVEKRMQPCLALIRTTKEDNFQSKGGNPSASFSAFRARMVNTSLKRLVAQLSTVYLQHLPYPVIDRTGYSGKVDLALDASLSKVEELQKALAPYGLDLVKKQEEIEVLIIMTK</sequence>
<keyword evidence="5" id="KW-0732">Signal</keyword>
<keyword evidence="8" id="KW-1185">Reference proteome</keyword>
<keyword evidence="4" id="KW-0676">Redox-active center</keyword>
<organism evidence="7 8">
    <name type="scientific">Rapidithrix thailandica</name>
    <dbReference type="NCBI Taxonomy" id="413964"/>
    <lineage>
        <taxon>Bacteria</taxon>
        <taxon>Pseudomonadati</taxon>
        <taxon>Bacteroidota</taxon>
        <taxon>Cytophagia</taxon>
        <taxon>Cytophagales</taxon>
        <taxon>Flammeovirgaceae</taxon>
        <taxon>Rapidithrix</taxon>
    </lineage>
</organism>
<evidence type="ECO:0000256" key="3">
    <source>
        <dbReference type="ARBA" id="ARBA00023157"/>
    </source>
</evidence>
<protein>
    <submittedName>
        <fullName evidence="7">Redoxin domain-containing protein</fullName>
    </submittedName>
</protein>
<proteinExistence type="predicted"/>
<dbReference type="InterPro" id="IPR036249">
    <property type="entry name" value="Thioredoxin-like_sf"/>
</dbReference>
<comment type="caution">
    <text evidence="7">The sequence shown here is derived from an EMBL/GenBank/DDBJ whole genome shotgun (WGS) entry which is preliminary data.</text>
</comment>
<dbReference type="SUPFAM" id="SSF52833">
    <property type="entry name" value="Thioredoxin-like"/>
    <property type="match status" value="1"/>
</dbReference>
<dbReference type="GO" id="GO:0016209">
    <property type="term" value="F:antioxidant activity"/>
    <property type="evidence" value="ECO:0007669"/>
    <property type="project" value="InterPro"/>
</dbReference>
<evidence type="ECO:0000259" key="6">
    <source>
        <dbReference type="PROSITE" id="PS51352"/>
    </source>
</evidence>
<name>A0AAW9RUQ1_9BACT</name>
<dbReference type="InterPro" id="IPR050553">
    <property type="entry name" value="Thioredoxin_ResA/DsbE_sf"/>
</dbReference>
<dbReference type="EMBL" id="JBDKWZ010000002">
    <property type="protein sequence ID" value="MEN7547367.1"/>
    <property type="molecule type" value="Genomic_DNA"/>
</dbReference>
<dbReference type="Gene3D" id="3.40.30.10">
    <property type="entry name" value="Glutaredoxin"/>
    <property type="match status" value="1"/>
</dbReference>
<evidence type="ECO:0000256" key="5">
    <source>
        <dbReference type="SAM" id="SignalP"/>
    </source>
</evidence>